<dbReference type="Gene3D" id="1.10.10.60">
    <property type="entry name" value="Homeodomain-like"/>
    <property type="match status" value="1"/>
</dbReference>
<organism evidence="2 3">
    <name type="scientific">Rhizophagus irregularis</name>
    <dbReference type="NCBI Taxonomy" id="588596"/>
    <lineage>
        <taxon>Eukaryota</taxon>
        <taxon>Fungi</taxon>
        <taxon>Fungi incertae sedis</taxon>
        <taxon>Mucoromycota</taxon>
        <taxon>Glomeromycotina</taxon>
        <taxon>Glomeromycetes</taxon>
        <taxon>Glomerales</taxon>
        <taxon>Glomeraceae</taxon>
        <taxon>Rhizophagus</taxon>
    </lineage>
</organism>
<dbReference type="VEuPathDB" id="FungiDB:FUN_020462"/>
<dbReference type="VEuPathDB" id="FungiDB:RhiirA1_471666"/>
<dbReference type="AlphaFoldDB" id="A0A2N1MXP2"/>
<dbReference type="Pfam" id="PF13837">
    <property type="entry name" value="Myb_DNA-bind_4"/>
    <property type="match status" value="1"/>
</dbReference>
<dbReference type="EMBL" id="LLXL01001095">
    <property type="protein sequence ID" value="PKK66423.1"/>
    <property type="molecule type" value="Genomic_DNA"/>
</dbReference>
<proteinExistence type="predicted"/>
<reference evidence="2 3" key="1">
    <citation type="submission" date="2016-04" db="EMBL/GenBank/DDBJ databases">
        <title>Genome analyses suggest a sexual origin of heterokaryosis in a supposedly ancient asexual fungus.</title>
        <authorList>
            <person name="Ropars J."/>
            <person name="Sedzielewska K."/>
            <person name="Noel J."/>
            <person name="Charron P."/>
            <person name="Farinelli L."/>
            <person name="Marton T."/>
            <person name="Kruger M."/>
            <person name="Pelin A."/>
            <person name="Brachmann A."/>
            <person name="Corradi N."/>
        </authorList>
    </citation>
    <scope>NUCLEOTIDE SEQUENCE [LARGE SCALE GENOMIC DNA]</scope>
    <source>
        <strain evidence="2 3">C2</strain>
    </source>
</reference>
<protein>
    <recommendedName>
        <fullName evidence="1">Myb/SANT-like DNA-binding domain-containing protein</fullName>
    </recommendedName>
</protein>
<comment type="caution">
    <text evidence="2">The sequence shown here is derived from an EMBL/GenBank/DDBJ whole genome shotgun (WGS) entry which is preliminary data.</text>
</comment>
<sequence length="163" mass="19190">MSSNADNSTSALNTITDVANSSTSAGNVPIPNTNTTINTGSDWTEQTIRLLINQRKHRNREYYQMIGRNRKNYWKSISRRINREAGSNFTGIQCRRKFNNLVSHYYDICYFMCGDDCGKYTDIGERYFEEFNTLFWHRPVSMIQNVQRTNISTHRRRNRDNVR</sequence>
<accession>A0A2N1MXP2</accession>
<evidence type="ECO:0000313" key="3">
    <source>
        <dbReference type="Proteomes" id="UP000233469"/>
    </source>
</evidence>
<feature type="domain" description="Myb/SANT-like DNA-binding" evidence="1">
    <location>
        <begin position="42"/>
        <end position="105"/>
    </location>
</feature>
<dbReference type="Proteomes" id="UP000233469">
    <property type="component" value="Unassembled WGS sequence"/>
</dbReference>
<evidence type="ECO:0000259" key="1">
    <source>
        <dbReference type="Pfam" id="PF13837"/>
    </source>
</evidence>
<gene>
    <name evidence="2" type="ORF">RhiirC2_714856</name>
</gene>
<name>A0A2N1MXP2_9GLOM</name>
<reference evidence="2 3" key="2">
    <citation type="submission" date="2017-10" db="EMBL/GenBank/DDBJ databases">
        <title>Extensive intraspecific genome diversity in a model arbuscular mycorrhizal fungus.</title>
        <authorList>
            <person name="Chen E.C.H."/>
            <person name="Morin E."/>
            <person name="Baudet D."/>
            <person name="Noel J."/>
            <person name="Ndikumana S."/>
            <person name="Charron P."/>
            <person name="St-Onge C."/>
            <person name="Giorgi J."/>
            <person name="Grigoriev I.V."/>
            <person name="Roux C."/>
            <person name="Martin F.M."/>
            <person name="Corradi N."/>
        </authorList>
    </citation>
    <scope>NUCLEOTIDE SEQUENCE [LARGE SCALE GENOMIC DNA]</scope>
    <source>
        <strain evidence="2 3">C2</strain>
    </source>
</reference>
<dbReference type="InterPro" id="IPR044822">
    <property type="entry name" value="Myb_DNA-bind_4"/>
</dbReference>
<evidence type="ECO:0000313" key="2">
    <source>
        <dbReference type="EMBL" id="PKK66423.1"/>
    </source>
</evidence>